<proteinExistence type="predicted"/>
<name>A0A158KUJ8_9BURK</name>
<organism evidence="1 2">
    <name type="scientific">Caballeronia terrestris</name>
    <dbReference type="NCBI Taxonomy" id="1226301"/>
    <lineage>
        <taxon>Bacteria</taxon>
        <taxon>Pseudomonadati</taxon>
        <taxon>Pseudomonadota</taxon>
        <taxon>Betaproteobacteria</taxon>
        <taxon>Burkholderiales</taxon>
        <taxon>Burkholderiaceae</taxon>
        <taxon>Caballeronia</taxon>
    </lineage>
</organism>
<dbReference type="AlphaFoldDB" id="A0A158KUJ8"/>
<dbReference type="EMBL" id="FCOL02000141">
    <property type="protein sequence ID" value="SAL84846.1"/>
    <property type="molecule type" value="Genomic_DNA"/>
</dbReference>
<keyword evidence="2" id="KW-1185">Reference proteome</keyword>
<sequence length="185" mass="20753">MANLTCDNVVVPGKDLYLHAARPQGRNRSRTGFLGRVKKCDVAEQSQVALVGNAIRGLFRRHRLIGYRNDPEAICVEPGRGFLRFGEVAFIEQAFLAADGISRADRKNLLDRSLTDQDVCTVTAREHNRHPTALEVERHLVDFLVLLMNLELLFELDVLEHGNIEQVLEAGLIEAVQIGIFKNLI</sequence>
<comment type="caution">
    <text evidence="1">The sequence shown here is derived from an EMBL/GenBank/DDBJ whole genome shotgun (WGS) entry which is preliminary data.</text>
</comment>
<evidence type="ECO:0000313" key="2">
    <source>
        <dbReference type="Proteomes" id="UP000054925"/>
    </source>
</evidence>
<evidence type="ECO:0000313" key="1">
    <source>
        <dbReference type="EMBL" id="SAL84846.1"/>
    </source>
</evidence>
<protein>
    <submittedName>
        <fullName evidence="1">Uncharacterized protein</fullName>
    </submittedName>
</protein>
<accession>A0A158KUJ8</accession>
<dbReference type="Proteomes" id="UP000054925">
    <property type="component" value="Unassembled WGS sequence"/>
</dbReference>
<reference evidence="1" key="1">
    <citation type="submission" date="2016-01" db="EMBL/GenBank/DDBJ databases">
        <authorList>
            <person name="Peeters C."/>
        </authorList>
    </citation>
    <scope>NUCLEOTIDE SEQUENCE [LARGE SCALE GENOMIC DNA]</scope>
    <source>
        <strain evidence="1">LMG 22937</strain>
    </source>
</reference>
<gene>
    <name evidence="1" type="ORF">AWB67_06783</name>
</gene>